<keyword evidence="2" id="KW-0732">Signal</keyword>
<comment type="caution">
    <text evidence="3">The sequence shown here is derived from an EMBL/GenBank/DDBJ whole genome shotgun (WGS) entry which is preliminary data.</text>
</comment>
<accession>A0AAE0VHZ4</accession>
<sequence length="293" mass="31444">MAVLLPVPRLFLVLLIVAAFSTGVFGESETNAENNTSLTSTLAISVIVLICLICAIFYCAGTPIVHRDPLPPWAHYIQPHPNLVSHGFNSVSDGLSITNPTTVVRHRNGSFETDGAKWSGGISGGKHVFEINWPENFRGTTATIGVGSINASLFLKPKGPLVGNDKLSRGLDISSKRVIHLGKPVKRCCGSNGHIPQQFYMYVDADSGNVGFGSSFEFWGFPIIGIPKDLYPLYVMIGVSVQGSYVQVTYRGTAPDPNVPGPTGGQIFLVQQPVLVQTPMPVAPPPNDGNQKY</sequence>
<feature type="chain" id="PRO_5042168037" evidence="2">
    <location>
        <begin position="27"/>
        <end position="293"/>
    </location>
</feature>
<dbReference type="GO" id="GO:0019005">
    <property type="term" value="C:SCF ubiquitin ligase complex"/>
    <property type="evidence" value="ECO:0007669"/>
    <property type="project" value="TreeGrafter"/>
</dbReference>
<dbReference type="AlphaFoldDB" id="A0AAE0VHZ4"/>
<reference evidence="3" key="2">
    <citation type="journal article" date="2021" name="Genome Biol. Evol.">
        <title>Developing a high-quality reference genome for a parasitic bivalve with doubly uniparental inheritance (Bivalvia: Unionida).</title>
        <authorList>
            <person name="Smith C.H."/>
        </authorList>
    </citation>
    <scope>NUCLEOTIDE SEQUENCE</scope>
    <source>
        <strain evidence="3">CHS0354</strain>
        <tissue evidence="3">Mantle</tissue>
    </source>
</reference>
<reference evidence="3" key="3">
    <citation type="submission" date="2023-05" db="EMBL/GenBank/DDBJ databases">
        <authorList>
            <person name="Smith C.H."/>
        </authorList>
    </citation>
    <scope>NUCLEOTIDE SEQUENCE</scope>
    <source>
        <strain evidence="3">CHS0354</strain>
        <tissue evidence="3">Mantle</tissue>
    </source>
</reference>
<keyword evidence="4" id="KW-1185">Reference proteome</keyword>
<dbReference type="InterPro" id="IPR013320">
    <property type="entry name" value="ConA-like_dom_sf"/>
</dbReference>
<evidence type="ECO:0000256" key="1">
    <source>
        <dbReference type="SAM" id="Phobius"/>
    </source>
</evidence>
<dbReference type="Proteomes" id="UP001195483">
    <property type="component" value="Unassembled WGS sequence"/>
</dbReference>
<evidence type="ECO:0000313" key="3">
    <source>
        <dbReference type="EMBL" id="KAK3578326.1"/>
    </source>
</evidence>
<dbReference type="GO" id="GO:0043161">
    <property type="term" value="P:proteasome-mediated ubiquitin-dependent protein catabolic process"/>
    <property type="evidence" value="ECO:0007669"/>
    <property type="project" value="TreeGrafter"/>
</dbReference>
<dbReference type="InterPro" id="IPR050672">
    <property type="entry name" value="FBXO45-Fsn/SPSB_families"/>
</dbReference>
<feature type="signal peptide" evidence="2">
    <location>
        <begin position="1"/>
        <end position="26"/>
    </location>
</feature>
<dbReference type="Gene3D" id="2.60.120.920">
    <property type="match status" value="1"/>
</dbReference>
<proteinExistence type="predicted"/>
<feature type="transmembrane region" description="Helical" evidence="1">
    <location>
        <begin position="42"/>
        <end position="60"/>
    </location>
</feature>
<dbReference type="InterPro" id="IPR043136">
    <property type="entry name" value="B30.2/SPRY_sf"/>
</dbReference>
<dbReference type="PANTHER" id="PTHR12245:SF11">
    <property type="entry name" value="PROTEIN GUSTAVUS"/>
    <property type="match status" value="1"/>
</dbReference>
<name>A0AAE0VHZ4_9BIVA</name>
<dbReference type="EMBL" id="JAEAOA010002274">
    <property type="protein sequence ID" value="KAK3578326.1"/>
    <property type="molecule type" value="Genomic_DNA"/>
</dbReference>
<evidence type="ECO:0000256" key="2">
    <source>
        <dbReference type="SAM" id="SignalP"/>
    </source>
</evidence>
<dbReference type="PANTHER" id="PTHR12245">
    <property type="entry name" value="SPRY DOMAIN CONTAINING SOCS BOX PROTEIN"/>
    <property type="match status" value="1"/>
</dbReference>
<reference evidence="3" key="1">
    <citation type="journal article" date="2021" name="Genome Biol. Evol.">
        <title>A High-Quality Reference Genome for a Parasitic Bivalve with Doubly Uniparental Inheritance (Bivalvia: Unionida).</title>
        <authorList>
            <person name="Smith C.H."/>
        </authorList>
    </citation>
    <scope>NUCLEOTIDE SEQUENCE</scope>
    <source>
        <strain evidence="3">CHS0354</strain>
    </source>
</reference>
<keyword evidence="1" id="KW-1133">Transmembrane helix</keyword>
<keyword evidence="1" id="KW-0472">Membrane</keyword>
<dbReference type="SUPFAM" id="SSF49899">
    <property type="entry name" value="Concanavalin A-like lectins/glucanases"/>
    <property type="match status" value="1"/>
</dbReference>
<organism evidence="3 4">
    <name type="scientific">Potamilus streckersoni</name>
    <dbReference type="NCBI Taxonomy" id="2493646"/>
    <lineage>
        <taxon>Eukaryota</taxon>
        <taxon>Metazoa</taxon>
        <taxon>Spiralia</taxon>
        <taxon>Lophotrochozoa</taxon>
        <taxon>Mollusca</taxon>
        <taxon>Bivalvia</taxon>
        <taxon>Autobranchia</taxon>
        <taxon>Heteroconchia</taxon>
        <taxon>Palaeoheterodonta</taxon>
        <taxon>Unionida</taxon>
        <taxon>Unionoidea</taxon>
        <taxon>Unionidae</taxon>
        <taxon>Ambleminae</taxon>
        <taxon>Lampsilini</taxon>
        <taxon>Potamilus</taxon>
    </lineage>
</organism>
<protein>
    <submittedName>
        <fullName evidence="3">Uncharacterized protein</fullName>
    </submittedName>
</protein>
<evidence type="ECO:0000313" key="4">
    <source>
        <dbReference type="Proteomes" id="UP001195483"/>
    </source>
</evidence>
<gene>
    <name evidence="3" type="ORF">CHS0354_039033</name>
</gene>
<keyword evidence="1" id="KW-0812">Transmembrane</keyword>